<name>A0A840NZ50_9ACTN</name>
<dbReference type="Proteomes" id="UP000578449">
    <property type="component" value="Unassembled WGS sequence"/>
</dbReference>
<protein>
    <submittedName>
        <fullName evidence="1">Uncharacterized protein</fullName>
    </submittedName>
</protein>
<sequence>MKHVVAAVRRYRMELPGHEWFAPRTTDNLNQVVDSIRLARLAGLPLVVSLTALTVERVPACTWCRARPRVFEYDCDGPYMSSNCGSSQCAEARHLAYEGVIAYPSYRRSDQQLRLVKPVRVHSSDDPIPGVVTVDEDDEITCLCGNVSSFAGFHPCLPGGALVERDEPTGLFWCGGGGCPGVIVDCRRLDDIEPEESVTDAFPVEIQDQCNDCEARWDAPPQEHAFSCSVNWR</sequence>
<comment type="caution">
    <text evidence="1">The sequence shown here is derived from an EMBL/GenBank/DDBJ whole genome shotgun (WGS) entry which is preliminary data.</text>
</comment>
<proteinExistence type="predicted"/>
<organism evidence="1 2">
    <name type="scientific">Thermocatellispora tengchongensis</name>
    <dbReference type="NCBI Taxonomy" id="1073253"/>
    <lineage>
        <taxon>Bacteria</taxon>
        <taxon>Bacillati</taxon>
        <taxon>Actinomycetota</taxon>
        <taxon>Actinomycetes</taxon>
        <taxon>Streptosporangiales</taxon>
        <taxon>Streptosporangiaceae</taxon>
        <taxon>Thermocatellispora</taxon>
    </lineage>
</organism>
<gene>
    <name evidence="1" type="ORF">HNP84_002489</name>
</gene>
<reference evidence="1 2" key="1">
    <citation type="submission" date="2020-08" db="EMBL/GenBank/DDBJ databases">
        <title>Genomic Encyclopedia of Type Strains, Phase IV (KMG-IV): sequencing the most valuable type-strain genomes for metagenomic binning, comparative biology and taxonomic classification.</title>
        <authorList>
            <person name="Goeker M."/>
        </authorList>
    </citation>
    <scope>NUCLEOTIDE SEQUENCE [LARGE SCALE GENOMIC DNA]</scope>
    <source>
        <strain evidence="1 2">DSM 45615</strain>
    </source>
</reference>
<dbReference type="RefSeq" id="WP_185049784.1">
    <property type="nucleotide sequence ID" value="NZ_BAABIX010000005.1"/>
</dbReference>
<dbReference type="AlphaFoldDB" id="A0A840NZ50"/>
<dbReference type="EMBL" id="JACHGN010000005">
    <property type="protein sequence ID" value="MBB5132768.1"/>
    <property type="molecule type" value="Genomic_DNA"/>
</dbReference>
<keyword evidence="2" id="KW-1185">Reference proteome</keyword>
<evidence type="ECO:0000313" key="1">
    <source>
        <dbReference type="EMBL" id="MBB5132768.1"/>
    </source>
</evidence>
<accession>A0A840NZ50</accession>
<evidence type="ECO:0000313" key="2">
    <source>
        <dbReference type="Proteomes" id="UP000578449"/>
    </source>
</evidence>